<keyword evidence="2" id="KW-1133">Transmembrane helix</keyword>
<keyword evidence="2" id="KW-0812">Transmembrane</keyword>
<evidence type="ECO:0000256" key="1">
    <source>
        <dbReference type="SAM" id="MobiDB-lite"/>
    </source>
</evidence>
<reference evidence="3" key="1">
    <citation type="submission" date="2020-04" db="EMBL/GenBank/DDBJ databases">
        <authorList>
            <person name="Chiriac C."/>
            <person name="Salcher M."/>
            <person name="Ghai R."/>
            <person name="Kavagutti S V."/>
        </authorList>
    </citation>
    <scope>NUCLEOTIDE SEQUENCE</scope>
</reference>
<evidence type="ECO:0000256" key="2">
    <source>
        <dbReference type="SAM" id="Phobius"/>
    </source>
</evidence>
<feature type="region of interest" description="Disordered" evidence="1">
    <location>
        <begin position="63"/>
        <end position="83"/>
    </location>
</feature>
<name>A0A6J5L2N9_9CAUD</name>
<feature type="transmembrane region" description="Helical" evidence="2">
    <location>
        <begin position="12"/>
        <end position="38"/>
    </location>
</feature>
<gene>
    <name evidence="3" type="ORF">UFOVP95_24</name>
</gene>
<dbReference type="EMBL" id="LR796213">
    <property type="protein sequence ID" value="CAB4127576.1"/>
    <property type="molecule type" value="Genomic_DNA"/>
</dbReference>
<protein>
    <submittedName>
        <fullName evidence="3">Uncharacterized protein</fullName>
    </submittedName>
</protein>
<sequence>MDASVIALVRTALAVVTARLLTLMGLWMTFGLAAWAMYAPTMERLYIAGGFAVLVFIPSLTKETRGPKKEPARERSKQQEQPE</sequence>
<proteinExistence type="predicted"/>
<evidence type="ECO:0000313" key="3">
    <source>
        <dbReference type="EMBL" id="CAB4127576.1"/>
    </source>
</evidence>
<feature type="transmembrane region" description="Helical" evidence="2">
    <location>
        <begin position="44"/>
        <end position="61"/>
    </location>
</feature>
<keyword evidence="2" id="KW-0472">Membrane</keyword>
<organism evidence="3">
    <name type="scientific">uncultured Caudovirales phage</name>
    <dbReference type="NCBI Taxonomy" id="2100421"/>
    <lineage>
        <taxon>Viruses</taxon>
        <taxon>Duplodnaviria</taxon>
        <taxon>Heunggongvirae</taxon>
        <taxon>Uroviricota</taxon>
        <taxon>Caudoviricetes</taxon>
        <taxon>Peduoviridae</taxon>
        <taxon>Maltschvirus</taxon>
        <taxon>Maltschvirus maltsch</taxon>
    </lineage>
</organism>
<accession>A0A6J5L2N9</accession>